<name>A0A841H700_9BACT</name>
<dbReference type="GO" id="GO:0005507">
    <property type="term" value="F:copper ion binding"/>
    <property type="evidence" value="ECO:0007669"/>
    <property type="project" value="InterPro"/>
</dbReference>
<dbReference type="CDD" id="cd13853">
    <property type="entry name" value="CuRO_1_Tth-MCO_like"/>
    <property type="match status" value="1"/>
</dbReference>
<dbReference type="PROSITE" id="PS51257">
    <property type="entry name" value="PROKAR_LIPOPROTEIN"/>
    <property type="match status" value="1"/>
</dbReference>
<gene>
    <name evidence="8" type="ORF">HNQ61_005139</name>
</gene>
<dbReference type="SUPFAM" id="SSF49503">
    <property type="entry name" value="Cupredoxins"/>
    <property type="match status" value="3"/>
</dbReference>
<evidence type="ECO:0000313" key="9">
    <source>
        <dbReference type="Proteomes" id="UP000582837"/>
    </source>
</evidence>
<feature type="domain" description="Plastocyanin-like" evidence="5">
    <location>
        <begin position="286"/>
        <end position="377"/>
    </location>
</feature>
<dbReference type="EMBL" id="JACHIA010000025">
    <property type="protein sequence ID" value="MBB6073469.1"/>
    <property type="molecule type" value="Genomic_DNA"/>
</dbReference>
<dbReference type="Pfam" id="PF07732">
    <property type="entry name" value="Cu-oxidase_3"/>
    <property type="match status" value="1"/>
</dbReference>
<proteinExistence type="predicted"/>
<evidence type="ECO:0000259" key="7">
    <source>
        <dbReference type="Pfam" id="PF07732"/>
    </source>
</evidence>
<dbReference type="GO" id="GO:0016491">
    <property type="term" value="F:oxidoreductase activity"/>
    <property type="evidence" value="ECO:0007669"/>
    <property type="project" value="UniProtKB-KW"/>
</dbReference>
<feature type="domain" description="Plastocyanin-like" evidence="7">
    <location>
        <begin position="154"/>
        <end position="226"/>
    </location>
</feature>
<feature type="chain" id="PRO_5033050511" evidence="4">
    <location>
        <begin position="25"/>
        <end position="590"/>
    </location>
</feature>
<accession>A0A841H700</accession>
<dbReference type="InterPro" id="IPR001117">
    <property type="entry name" value="Cu-oxidase_2nd"/>
</dbReference>
<dbReference type="PROSITE" id="PS00080">
    <property type="entry name" value="MULTICOPPER_OXIDASE2"/>
    <property type="match status" value="1"/>
</dbReference>
<evidence type="ECO:0000256" key="4">
    <source>
        <dbReference type="SAM" id="SignalP"/>
    </source>
</evidence>
<dbReference type="InterPro" id="IPR045087">
    <property type="entry name" value="Cu-oxidase_fam"/>
</dbReference>
<dbReference type="InterPro" id="IPR008972">
    <property type="entry name" value="Cupredoxin"/>
</dbReference>
<keyword evidence="4" id="KW-0732">Signal</keyword>
<dbReference type="CDD" id="cd13900">
    <property type="entry name" value="CuRO_3_Tth-MCO_like"/>
    <property type="match status" value="1"/>
</dbReference>
<dbReference type="RefSeq" id="WP_170038564.1">
    <property type="nucleotide sequence ID" value="NZ_JABDTL010000002.1"/>
</dbReference>
<dbReference type="PANTHER" id="PTHR11709">
    <property type="entry name" value="MULTI-COPPER OXIDASE"/>
    <property type="match status" value="1"/>
</dbReference>
<dbReference type="InterPro" id="IPR011706">
    <property type="entry name" value="Cu-oxidase_C"/>
</dbReference>
<feature type="signal peptide" evidence="4">
    <location>
        <begin position="1"/>
        <end position="24"/>
    </location>
</feature>
<dbReference type="Pfam" id="PF07731">
    <property type="entry name" value="Cu-oxidase_2"/>
    <property type="match status" value="1"/>
</dbReference>
<evidence type="ECO:0000256" key="1">
    <source>
        <dbReference type="ARBA" id="ARBA00022723"/>
    </source>
</evidence>
<dbReference type="InterPro" id="IPR002355">
    <property type="entry name" value="Cu_oxidase_Cu_BS"/>
</dbReference>
<feature type="domain" description="Plastocyanin-like" evidence="6">
    <location>
        <begin position="495"/>
        <end position="568"/>
    </location>
</feature>
<dbReference type="Pfam" id="PF00394">
    <property type="entry name" value="Cu-oxidase"/>
    <property type="match status" value="1"/>
</dbReference>
<feature type="region of interest" description="Disordered" evidence="3">
    <location>
        <begin position="571"/>
        <end position="590"/>
    </location>
</feature>
<keyword evidence="9" id="KW-1185">Reference proteome</keyword>
<evidence type="ECO:0000313" key="8">
    <source>
        <dbReference type="EMBL" id="MBB6073469.1"/>
    </source>
</evidence>
<dbReference type="AlphaFoldDB" id="A0A841H700"/>
<dbReference type="Proteomes" id="UP000582837">
    <property type="component" value="Unassembled WGS sequence"/>
</dbReference>
<dbReference type="Gene3D" id="2.60.40.420">
    <property type="entry name" value="Cupredoxins - blue copper proteins"/>
    <property type="match status" value="3"/>
</dbReference>
<evidence type="ECO:0000259" key="5">
    <source>
        <dbReference type="Pfam" id="PF00394"/>
    </source>
</evidence>
<comment type="caution">
    <text evidence="8">The sequence shown here is derived from an EMBL/GenBank/DDBJ whole genome shotgun (WGS) entry which is preliminary data.</text>
</comment>
<evidence type="ECO:0000259" key="6">
    <source>
        <dbReference type="Pfam" id="PF07731"/>
    </source>
</evidence>
<organism evidence="8 9">
    <name type="scientific">Longimicrobium terrae</name>
    <dbReference type="NCBI Taxonomy" id="1639882"/>
    <lineage>
        <taxon>Bacteria</taxon>
        <taxon>Pseudomonadati</taxon>
        <taxon>Gemmatimonadota</taxon>
        <taxon>Longimicrobiia</taxon>
        <taxon>Longimicrobiales</taxon>
        <taxon>Longimicrobiaceae</taxon>
        <taxon>Longimicrobium</taxon>
    </lineage>
</organism>
<sequence length="590" mass="63630">MRTHRSASAAALATVCLFAACATAQGPRPGGAPAPAAANPCAYRPINVAPRSQGGYGQEPFRNPPELLARNGVLTTDLRVQYTDKATTSIGGCPVRLRSYNGALVGPTLRVRPGDTIAPLLNNRLPAETPAQVRSQFLQEDTVAFLDMRPYSFNTTNLHTHGLHVSPNGNSDNVLLAIPPQDTLRYSIALPADHTRGSYWYHAHTHGSTAIQVGSAMAGALVVEDDPNTIPASLRAANEREKVLVIQTILYDTAGESENIAAFFPDGSNSPALCAQGSPNCTWLSSNRQVTINGQIVPVIRMRPGEVQRWRLVDGSFRETMAIRLQGHALHEIATDGLYTGRVDTWRDGQPIILYPGYRSDVLVQAGMPGRYQLVDDSASAAKGLRGVAEDANLIAILEVAGPRVPMRLPTTAEMAPLAPFAGVDLSTTATGVQEAVFKLGSGMQSANPRNSFEINYSAFNESRTRYLELDSIDMWSLTTVGDPAAVQGGNGIPPLPHVFHIHINPFQVSRTGPDGRAQWVWKDTQFIPGGDTVTVYTQYTDFTGSFVIHCHILDHEDLGMMETVEVVKEMPRPHPRPDGAPAGHAHGSH</sequence>
<dbReference type="InterPro" id="IPR011707">
    <property type="entry name" value="Cu-oxidase-like_N"/>
</dbReference>
<dbReference type="PANTHER" id="PTHR11709:SF518">
    <property type="entry name" value="MULTICOPPER OXIDASE"/>
    <property type="match status" value="1"/>
</dbReference>
<keyword evidence="2" id="KW-0560">Oxidoreductase</keyword>
<evidence type="ECO:0000256" key="3">
    <source>
        <dbReference type="SAM" id="MobiDB-lite"/>
    </source>
</evidence>
<protein>
    <submittedName>
        <fullName evidence="8">FtsP/CotA-like multicopper oxidase with cupredoxin domain</fullName>
    </submittedName>
</protein>
<evidence type="ECO:0000256" key="2">
    <source>
        <dbReference type="ARBA" id="ARBA00023002"/>
    </source>
</evidence>
<keyword evidence="1" id="KW-0479">Metal-binding</keyword>
<reference evidence="8 9" key="1">
    <citation type="submission" date="2020-08" db="EMBL/GenBank/DDBJ databases">
        <title>Genomic Encyclopedia of Type Strains, Phase IV (KMG-IV): sequencing the most valuable type-strain genomes for metagenomic binning, comparative biology and taxonomic classification.</title>
        <authorList>
            <person name="Goeker M."/>
        </authorList>
    </citation>
    <scope>NUCLEOTIDE SEQUENCE [LARGE SCALE GENOMIC DNA]</scope>
    <source>
        <strain evidence="8 9">DSM 29007</strain>
    </source>
</reference>